<gene>
    <name evidence="2" type="ORF">SG34_016705</name>
</gene>
<evidence type="ECO:0000313" key="3">
    <source>
        <dbReference type="Proteomes" id="UP000032352"/>
    </source>
</evidence>
<dbReference type="KEGG" id="tvd:SG34_016705"/>
<protein>
    <recommendedName>
        <fullName evidence="4">Lipoprotein</fullName>
    </recommendedName>
</protein>
<reference evidence="2 3" key="2">
    <citation type="journal article" date="2022" name="Mar. Drugs">
        <title>Bioassay-Guided Fractionation Leads to the Detection of Cholic Acid Generated by the Rare Thalassomonas sp.</title>
        <authorList>
            <person name="Pheiffer F."/>
            <person name="Schneider Y.K."/>
            <person name="Hansen E.H."/>
            <person name="Andersen J.H."/>
            <person name="Isaksson J."/>
            <person name="Busche T."/>
            <person name="R C."/>
            <person name="Kalinowski J."/>
            <person name="Zyl L.V."/>
            <person name="Trindade M."/>
        </authorList>
    </citation>
    <scope>NUCLEOTIDE SEQUENCE [LARGE SCALE GENOMIC DNA]</scope>
    <source>
        <strain evidence="2 3">XOM25</strain>
    </source>
</reference>
<organism evidence="2 3">
    <name type="scientific">Thalassomonas viridans</name>
    <dbReference type="NCBI Taxonomy" id="137584"/>
    <lineage>
        <taxon>Bacteria</taxon>
        <taxon>Pseudomonadati</taxon>
        <taxon>Pseudomonadota</taxon>
        <taxon>Gammaproteobacteria</taxon>
        <taxon>Alteromonadales</taxon>
        <taxon>Colwelliaceae</taxon>
        <taxon>Thalassomonas</taxon>
    </lineage>
</organism>
<keyword evidence="1" id="KW-0732">Signal</keyword>
<feature type="chain" id="PRO_5042079942" description="Lipoprotein" evidence="1">
    <location>
        <begin position="22"/>
        <end position="124"/>
    </location>
</feature>
<evidence type="ECO:0008006" key="4">
    <source>
        <dbReference type="Google" id="ProtNLM"/>
    </source>
</evidence>
<reference evidence="2 3" key="1">
    <citation type="journal article" date="2015" name="Genome Announc.">
        <title>Draft Genome Sequences of Marine Isolates of Thalassomonas viridans and Thalassomonas actiniarum.</title>
        <authorList>
            <person name="Olonade I."/>
            <person name="van Zyl L.J."/>
            <person name="Trindade M."/>
        </authorList>
    </citation>
    <scope>NUCLEOTIDE SEQUENCE [LARGE SCALE GENOMIC DNA]</scope>
    <source>
        <strain evidence="2 3">XOM25</strain>
    </source>
</reference>
<evidence type="ECO:0000256" key="1">
    <source>
        <dbReference type="SAM" id="SignalP"/>
    </source>
</evidence>
<feature type="signal peptide" evidence="1">
    <location>
        <begin position="1"/>
        <end position="21"/>
    </location>
</feature>
<name>A0AAE9YXJ8_9GAMM</name>
<dbReference type="EMBL" id="CP059733">
    <property type="protein sequence ID" value="WDE03066.1"/>
    <property type="molecule type" value="Genomic_DNA"/>
</dbReference>
<dbReference type="PROSITE" id="PS51257">
    <property type="entry name" value="PROKAR_LIPOPROTEIN"/>
    <property type="match status" value="1"/>
</dbReference>
<sequence>MRYLVFIVIFLLSACSGTQLNSNIGSYAKNKIEHGIRKAAVKRYTNYQVWELNASQLGYVETDFCQLDFRDSVPGKNFLIDELEVKAQKLGGNGLVFDSCIVHKATADCYTYTKCRGMAYLVRH</sequence>
<dbReference type="AlphaFoldDB" id="A0AAE9YXJ8"/>
<keyword evidence="3" id="KW-1185">Reference proteome</keyword>
<dbReference type="RefSeq" id="WP_161797999.1">
    <property type="nucleotide sequence ID" value="NZ_CP059733.1"/>
</dbReference>
<proteinExistence type="predicted"/>
<dbReference type="Gene3D" id="3.30.110.70">
    <property type="entry name" value="Hypothetical protein apc22750. Chain B"/>
    <property type="match status" value="1"/>
</dbReference>
<dbReference type="Proteomes" id="UP000032352">
    <property type="component" value="Chromosome"/>
</dbReference>
<evidence type="ECO:0000313" key="2">
    <source>
        <dbReference type="EMBL" id="WDE03066.1"/>
    </source>
</evidence>
<accession>A0AAE9YXJ8</accession>